<evidence type="ECO:0008006" key="3">
    <source>
        <dbReference type="Google" id="ProtNLM"/>
    </source>
</evidence>
<dbReference type="AlphaFoldDB" id="A0A6A5ZRE4"/>
<dbReference type="EMBL" id="ML977311">
    <property type="protein sequence ID" value="KAF2122049.1"/>
    <property type="molecule type" value="Genomic_DNA"/>
</dbReference>
<gene>
    <name evidence="1" type="ORF">BDV96DRAFT_136833</name>
</gene>
<dbReference type="Proteomes" id="UP000799770">
    <property type="component" value="Unassembled WGS sequence"/>
</dbReference>
<name>A0A6A5ZRE4_9PLEO</name>
<protein>
    <recommendedName>
        <fullName evidence="3">Lysine-specific metallo-endopeptidase domain-containing protein</fullName>
    </recommendedName>
</protein>
<organism evidence="1 2">
    <name type="scientific">Lophiotrema nucula</name>
    <dbReference type="NCBI Taxonomy" id="690887"/>
    <lineage>
        <taxon>Eukaryota</taxon>
        <taxon>Fungi</taxon>
        <taxon>Dikarya</taxon>
        <taxon>Ascomycota</taxon>
        <taxon>Pezizomycotina</taxon>
        <taxon>Dothideomycetes</taxon>
        <taxon>Pleosporomycetidae</taxon>
        <taxon>Pleosporales</taxon>
        <taxon>Lophiotremataceae</taxon>
        <taxon>Lophiotrema</taxon>
    </lineage>
</organism>
<reference evidence="1" key="1">
    <citation type="journal article" date="2020" name="Stud. Mycol.">
        <title>101 Dothideomycetes genomes: a test case for predicting lifestyles and emergence of pathogens.</title>
        <authorList>
            <person name="Haridas S."/>
            <person name="Albert R."/>
            <person name="Binder M."/>
            <person name="Bloem J."/>
            <person name="Labutti K."/>
            <person name="Salamov A."/>
            <person name="Andreopoulos B."/>
            <person name="Baker S."/>
            <person name="Barry K."/>
            <person name="Bills G."/>
            <person name="Bluhm B."/>
            <person name="Cannon C."/>
            <person name="Castanera R."/>
            <person name="Culley D."/>
            <person name="Daum C."/>
            <person name="Ezra D."/>
            <person name="Gonzalez J."/>
            <person name="Henrissat B."/>
            <person name="Kuo A."/>
            <person name="Liang C."/>
            <person name="Lipzen A."/>
            <person name="Lutzoni F."/>
            <person name="Magnuson J."/>
            <person name="Mondo S."/>
            <person name="Nolan M."/>
            <person name="Ohm R."/>
            <person name="Pangilinan J."/>
            <person name="Park H.-J."/>
            <person name="Ramirez L."/>
            <person name="Alfaro M."/>
            <person name="Sun H."/>
            <person name="Tritt A."/>
            <person name="Yoshinaga Y."/>
            <person name="Zwiers L.-H."/>
            <person name="Turgeon B."/>
            <person name="Goodwin S."/>
            <person name="Spatafora J."/>
            <person name="Crous P."/>
            <person name="Grigoriev I."/>
        </authorList>
    </citation>
    <scope>NUCLEOTIDE SEQUENCE</scope>
    <source>
        <strain evidence="1">CBS 627.86</strain>
    </source>
</reference>
<dbReference type="Gene3D" id="3.40.390.10">
    <property type="entry name" value="Collagenase (Catalytic Domain)"/>
    <property type="match status" value="1"/>
</dbReference>
<accession>A0A6A5ZRE4</accession>
<evidence type="ECO:0000313" key="2">
    <source>
        <dbReference type="Proteomes" id="UP000799770"/>
    </source>
</evidence>
<sequence length="220" mass="24454">MVYITRHKYRWDAVFDNYFNPDDLANVEQVFQYVSDARDDDPDGDADGSEYFSGIQVINFPAGKGEECEDNPNLLAWLEPIEADPPNRAVMRICDKAFKYPDVESNDSGCAALGDNVSGKMSTLGGIVLHEMMHFDPIGKLATGIHIEDYKNPDTQKDEGYGPINTRNLKAGVPQANADNYRWFAQEVWWSAVCDKSFGPPTDNGDYVECTGGESSCVVM</sequence>
<keyword evidence="2" id="KW-1185">Reference proteome</keyword>
<dbReference type="GO" id="GO:0008237">
    <property type="term" value="F:metallopeptidase activity"/>
    <property type="evidence" value="ECO:0007669"/>
    <property type="project" value="InterPro"/>
</dbReference>
<dbReference type="InterPro" id="IPR024079">
    <property type="entry name" value="MetalloPept_cat_dom_sf"/>
</dbReference>
<proteinExistence type="predicted"/>
<dbReference type="OrthoDB" id="5357726at2759"/>
<dbReference type="SUPFAM" id="SSF55486">
    <property type="entry name" value="Metalloproteases ('zincins'), catalytic domain"/>
    <property type="match status" value="1"/>
</dbReference>
<evidence type="ECO:0000313" key="1">
    <source>
        <dbReference type="EMBL" id="KAF2122049.1"/>
    </source>
</evidence>